<dbReference type="EMBL" id="RBIJ01000001">
    <property type="protein sequence ID" value="RKQ88577.1"/>
    <property type="molecule type" value="Genomic_DNA"/>
</dbReference>
<evidence type="ECO:0000259" key="1">
    <source>
        <dbReference type="Pfam" id="PF21758"/>
    </source>
</evidence>
<comment type="caution">
    <text evidence="2">The sequence shown here is derived from an EMBL/GenBank/DDBJ whole genome shotgun (WGS) entry which is preliminary data.</text>
</comment>
<accession>A0A660L3R0</accession>
<protein>
    <recommendedName>
        <fullName evidence="1">Prenylated flavin chaperone LpdD-like domain-containing protein</fullName>
    </recommendedName>
</protein>
<dbReference type="RefSeq" id="WP_245956403.1">
    <property type="nucleotide sequence ID" value="NZ_RBIJ01000001.1"/>
</dbReference>
<sequence>MSAEGMGMPLRFSCGDGPYRVEALLVHAGEDVVIVVGGGTRPHVGALGIFVPEEPESSGKPFVRKGHREDEVVRRILRAVESRVRGAAVVTAGIHIDAATPGEIRRLLAHVDCLAEDIARYLERNLRAADNRKGR</sequence>
<dbReference type="Proteomes" id="UP000267019">
    <property type="component" value="Unassembled WGS sequence"/>
</dbReference>
<feature type="domain" description="Prenylated flavin chaperone LpdD-like" evidence="1">
    <location>
        <begin position="17"/>
        <end position="122"/>
    </location>
</feature>
<keyword evidence="3" id="KW-1185">Reference proteome</keyword>
<proteinExistence type="predicted"/>
<organism evidence="2 3">
    <name type="scientific">Brockia lithotrophica</name>
    <dbReference type="NCBI Taxonomy" id="933949"/>
    <lineage>
        <taxon>Bacteria</taxon>
        <taxon>Bacillati</taxon>
        <taxon>Bacillota</taxon>
        <taxon>Bacilli</taxon>
        <taxon>Bacillales</taxon>
        <taxon>Bacillales Family X. Incertae Sedis</taxon>
        <taxon>Brockia</taxon>
    </lineage>
</organism>
<name>A0A660L3R0_9BACL</name>
<gene>
    <name evidence="2" type="ORF">C7438_0216</name>
</gene>
<dbReference type="InterPro" id="IPR048844">
    <property type="entry name" value="LpdD_chaperone-like"/>
</dbReference>
<dbReference type="Pfam" id="PF21758">
    <property type="entry name" value="PAC_bac"/>
    <property type="match status" value="1"/>
</dbReference>
<reference evidence="2 3" key="1">
    <citation type="submission" date="2018-10" db="EMBL/GenBank/DDBJ databases">
        <title>Genomic Encyclopedia of Type Strains, Phase IV (KMG-IV): sequencing the most valuable type-strain genomes for metagenomic binning, comparative biology and taxonomic classification.</title>
        <authorList>
            <person name="Goeker M."/>
        </authorList>
    </citation>
    <scope>NUCLEOTIDE SEQUENCE [LARGE SCALE GENOMIC DNA]</scope>
    <source>
        <strain evidence="2 3">DSM 22653</strain>
    </source>
</reference>
<evidence type="ECO:0000313" key="2">
    <source>
        <dbReference type="EMBL" id="RKQ88577.1"/>
    </source>
</evidence>
<dbReference type="AlphaFoldDB" id="A0A660L3R0"/>
<evidence type="ECO:0000313" key="3">
    <source>
        <dbReference type="Proteomes" id="UP000267019"/>
    </source>
</evidence>